<dbReference type="InterPro" id="IPR011330">
    <property type="entry name" value="Glyco_hydro/deAcase_b/a-brl"/>
</dbReference>
<name>A0A369C053_9GAMM</name>
<reference evidence="1 2" key="1">
    <citation type="submission" date="2018-07" db="EMBL/GenBank/DDBJ databases">
        <title>Genomic Encyclopedia of Type Strains, Phase IV (KMG-IV): sequencing the most valuable type-strain genomes for metagenomic binning, comparative biology and taxonomic classification.</title>
        <authorList>
            <person name="Goeker M."/>
        </authorList>
    </citation>
    <scope>NUCLEOTIDE SEQUENCE [LARGE SCALE GENOMIC DNA]</scope>
    <source>
        <strain evidence="1 2">DSM 26407</strain>
    </source>
</reference>
<gene>
    <name evidence="1" type="ORF">DFQ59_11270</name>
</gene>
<dbReference type="CDD" id="cd11374">
    <property type="entry name" value="CE4_u10"/>
    <property type="match status" value="1"/>
</dbReference>
<dbReference type="SUPFAM" id="SSF88713">
    <property type="entry name" value="Glycoside hydrolase/deacetylase"/>
    <property type="match status" value="1"/>
</dbReference>
<sequence length="246" mass="28506">MNARAVSVVLHDVAPETWPVYRRFVHAVEALGTVPLTLLVVPDFHHRGALDRFPAFRAALERRIGRGDELVLHGFFHSDEAPLGLDPVDYCRRRIYTREGEFYPLDERQALARLEVGLELFHRYRWPVAGFVAPAWLMGHGTRSALTRLPLRYTSDPGGLIRLPEWRRVEAPSLVWSARSAWRRRASLLWNRHRLRRGRVQPLLRLGLHPVDMAHEGAVRFWLETLAALLAERTPVTKWQWLQRCG</sequence>
<dbReference type="GO" id="GO:0005975">
    <property type="term" value="P:carbohydrate metabolic process"/>
    <property type="evidence" value="ECO:0007669"/>
    <property type="project" value="InterPro"/>
</dbReference>
<dbReference type="Proteomes" id="UP000252707">
    <property type="component" value="Unassembled WGS sequence"/>
</dbReference>
<evidence type="ECO:0000313" key="2">
    <source>
        <dbReference type="Proteomes" id="UP000252707"/>
    </source>
</evidence>
<accession>A0A369C053</accession>
<dbReference type="RefSeq" id="WP_245937308.1">
    <property type="nucleotide sequence ID" value="NZ_QPJY01000012.1"/>
</dbReference>
<dbReference type="Gene3D" id="3.20.20.370">
    <property type="entry name" value="Glycoside hydrolase/deacetylase"/>
    <property type="match status" value="1"/>
</dbReference>
<evidence type="ECO:0000313" key="1">
    <source>
        <dbReference type="EMBL" id="RCX26067.1"/>
    </source>
</evidence>
<dbReference type="Pfam" id="PF10096">
    <property type="entry name" value="DUF2334"/>
    <property type="match status" value="1"/>
</dbReference>
<keyword evidence="2" id="KW-1185">Reference proteome</keyword>
<comment type="caution">
    <text evidence="1">The sequence shown here is derived from an EMBL/GenBank/DDBJ whole genome shotgun (WGS) entry which is preliminary data.</text>
</comment>
<dbReference type="InterPro" id="IPR018763">
    <property type="entry name" value="DUF2334"/>
</dbReference>
<evidence type="ECO:0008006" key="3">
    <source>
        <dbReference type="Google" id="ProtNLM"/>
    </source>
</evidence>
<proteinExistence type="predicted"/>
<protein>
    <recommendedName>
        <fullName evidence="3">Deacetylase</fullName>
    </recommendedName>
</protein>
<dbReference type="AlphaFoldDB" id="A0A369C053"/>
<dbReference type="EMBL" id="QPJY01000012">
    <property type="protein sequence ID" value="RCX26067.1"/>
    <property type="molecule type" value="Genomic_DNA"/>
</dbReference>
<organism evidence="1 2">
    <name type="scientific">Thioalbus denitrificans</name>
    <dbReference type="NCBI Taxonomy" id="547122"/>
    <lineage>
        <taxon>Bacteria</taxon>
        <taxon>Pseudomonadati</taxon>
        <taxon>Pseudomonadota</taxon>
        <taxon>Gammaproteobacteria</taxon>
        <taxon>Chromatiales</taxon>
        <taxon>Ectothiorhodospiraceae</taxon>
        <taxon>Thioalbus</taxon>
    </lineage>
</organism>